<keyword evidence="3" id="KW-1185">Reference proteome</keyword>
<accession>A0AAN7CR54</accession>
<proteinExistence type="predicted"/>
<evidence type="ECO:0000256" key="1">
    <source>
        <dbReference type="SAM" id="MobiDB-lite"/>
    </source>
</evidence>
<dbReference type="Proteomes" id="UP001303647">
    <property type="component" value="Unassembled WGS sequence"/>
</dbReference>
<dbReference type="AlphaFoldDB" id="A0AAN7CR54"/>
<feature type="region of interest" description="Disordered" evidence="1">
    <location>
        <begin position="51"/>
        <end position="76"/>
    </location>
</feature>
<sequence length="127" mass="14284">MLMYEIFPSLDLKISFRPVATELDNYDESGNEQPVVGLKLDWVDWGSPEGFTDQRDGWSGNVPWGTNRPTPAPEYYRNDRSVDARVQCIQYGNEPSTMTIYSCCAMIVEIPRRGAQEAEGSKTGKLA</sequence>
<gene>
    <name evidence="2" type="ORF">C7999DRAFT_32780</name>
</gene>
<comment type="caution">
    <text evidence="2">The sequence shown here is derived from an EMBL/GenBank/DDBJ whole genome shotgun (WGS) entry which is preliminary data.</text>
</comment>
<reference evidence="2" key="1">
    <citation type="journal article" date="2023" name="Mol. Phylogenet. Evol.">
        <title>Genome-scale phylogeny and comparative genomics of the fungal order Sordariales.</title>
        <authorList>
            <person name="Hensen N."/>
            <person name="Bonometti L."/>
            <person name="Westerberg I."/>
            <person name="Brannstrom I.O."/>
            <person name="Guillou S."/>
            <person name="Cros-Aarteil S."/>
            <person name="Calhoun S."/>
            <person name="Haridas S."/>
            <person name="Kuo A."/>
            <person name="Mondo S."/>
            <person name="Pangilinan J."/>
            <person name="Riley R."/>
            <person name="LaButti K."/>
            <person name="Andreopoulos B."/>
            <person name="Lipzen A."/>
            <person name="Chen C."/>
            <person name="Yan M."/>
            <person name="Daum C."/>
            <person name="Ng V."/>
            <person name="Clum A."/>
            <person name="Steindorff A."/>
            <person name="Ohm R.A."/>
            <person name="Martin F."/>
            <person name="Silar P."/>
            <person name="Natvig D.O."/>
            <person name="Lalanne C."/>
            <person name="Gautier V."/>
            <person name="Ament-Velasquez S.L."/>
            <person name="Kruys A."/>
            <person name="Hutchinson M.I."/>
            <person name="Powell A.J."/>
            <person name="Barry K."/>
            <person name="Miller A.N."/>
            <person name="Grigoriev I.V."/>
            <person name="Debuchy R."/>
            <person name="Gladieux P."/>
            <person name="Hiltunen Thoren M."/>
            <person name="Johannesson H."/>
        </authorList>
    </citation>
    <scope>NUCLEOTIDE SEQUENCE</scope>
    <source>
        <strain evidence="2">CBS 359.72</strain>
    </source>
</reference>
<name>A0AAN7CR54_9PEZI</name>
<evidence type="ECO:0000313" key="3">
    <source>
        <dbReference type="Proteomes" id="UP001303647"/>
    </source>
</evidence>
<reference evidence="2" key="2">
    <citation type="submission" date="2023-05" db="EMBL/GenBank/DDBJ databases">
        <authorList>
            <consortium name="Lawrence Berkeley National Laboratory"/>
            <person name="Steindorff A."/>
            <person name="Hensen N."/>
            <person name="Bonometti L."/>
            <person name="Westerberg I."/>
            <person name="Brannstrom I.O."/>
            <person name="Guillou S."/>
            <person name="Cros-Aarteil S."/>
            <person name="Calhoun S."/>
            <person name="Haridas S."/>
            <person name="Kuo A."/>
            <person name="Mondo S."/>
            <person name="Pangilinan J."/>
            <person name="Riley R."/>
            <person name="Labutti K."/>
            <person name="Andreopoulos B."/>
            <person name="Lipzen A."/>
            <person name="Chen C."/>
            <person name="Yanf M."/>
            <person name="Daum C."/>
            <person name="Ng V."/>
            <person name="Clum A."/>
            <person name="Ohm R."/>
            <person name="Martin F."/>
            <person name="Silar P."/>
            <person name="Natvig D."/>
            <person name="Lalanne C."/>
            <person name="Gautier V."/>
            <person name="Ament-Velasquez S.L."/>
            <person name="Kruys A."/>
            <person name="Hutchinson M.I."/>
            <person name="Powell A.J."/>
            <person name="Barry K."/>
            <person name="Miller A.N."/>
            <person name="Grigoriev I.V."/>
            <person name="Debuchy R."/>
            <person name="Gladieux P."/>
            <person name="Thoren M.H."/>
            <person name="Johannesson H."/>
        </authorList>
    </citation>
    <scope>NUCLEOTIDE SEQUENCE</scope>
    <source>
        <strain evidence="2">CBS 359.72</strain>
    </source>
</reference>
<dbReference type="EMBL" id="MU857666">
    <property type="protein sequence ID" value="KAK4246809.1"/>
    <property type="molecule type" value="Genomic_DNA"/>
</dbReference>
<evidence type="ECO:0000313" key="2">
    <source>
        <dbReference type="EMBL" id="KAK4246809.1"/>
    </source>
</evidence>
<protein>
    <submittedName>
        <fullName evidence="2">Uncharacterized protein</fullName>
    </submittedName>
</protein>
<organism evidence="2 3">
    <name type="scientific">Corynascus novoguineensis</name>
    <dbReference type="NCBI Taxonomy" id="1126955"/>
    <lineage>
        <taxon>Eukaryota</taxon>
        <taxon>Fungi</taxon>
        <taxon>Dikarya</taxon>
        <taxon>Ascomycota</taxon>
        <taxon>Pezizomycotina</taxon>
        <taxon>Sordariomycetes</taxon>
        <taxon>Sordariomycetidae</taxon>
        <taxon>Sordariales</taxon>
        <taxon>Chaetomiaceae</taxon>
        <taxon>Corynascus</taxon>
    </lineage>
</organism>